<dbReference type="InterPro" id="IPR001128">
    <property type="entry name" value="Cyt_P450"/>
</dbReference>
<reference evidence="8" key="2">
    <citation type="submission" date="2020-10" db="EMBL/GenBank/DDBJ databases">
        <authorList>
            <person name="Scholz U."/>
            <person name="Mascher M."/>
            <person name="Fiebig A."/>
        </authorList>
    </citation>
    <scope>NUCLEOTIDE SEQUENCE [LARGE SCALE GENOMIC DNA]</scope>
    <source>
        <strain evidence="8">cv. Morex</strain>
    </source>
</reference>
<organism evidence="8 9">
    <name type="scientific">Hordeum vulgare subsp. vulgare</name>
    <name type="common">Domesticated barley</name>
    <dbReference type="NCBI Taxonomy" id="112509"/>
    <lineage>
        <taxon>Eukaryota</taxon>
        <taxon>Viridiplantae</taxon>
        <taxon>Streptophyta</taxon>
        <taxon>Embryophyta</taxon>
        <taxon>Tracheophyta</taxon>
        <taxon>Spermatophyta</taxon>
        <taxon>Magnoliopsida</taxon>
        <taxon>Liliopsida</taxon>
        <taxon>Poales</taxon>
        <taxon>Poaceae</taxon>
        <taxon>BOP clade</taxon>
        <taxon>Pooideae</taxon>
        <taxon>Triticodae</taxon>
        <taxon>Triticeae</taxon>
        <taxon>Hordeinae</taxon>
        <taxon>Hordeum</taxon>
    </lineage>
</organism>
<dbReference type="InterPro" id="IPR036396">
    <property type="entry name" value="Cyt_P450_sf"/>
</dbReference>
<dbReference type="EnsemblPlants" id="HORVU.MOREX.r3.6HG0582330.1">
    <property type="protein sequence ID" value="HORVU.MOREX.r3.6HG0582330.1.CDS1"/>
    <property type="gene ID" value="HORVU.MOREX.r3.6HG0582330"/>
</dbReference>
<evidence type="ECO:0000313" key="9">
    <source>
        <dbReference type="Proteomes" id="UP000011116"/>
    </source>
</evidence>
<dbReference type="PANTHER" id="PTHR47944:SF18">
    <property type="entry name" value="FLAVONOID 3'-MONOOXYGENASE"/>
    <property type="match status" value="1"/>
</dbReference>
<dbReference type="Pfam" id="PF00067">
    <property type="entry name" value="p450"/>
    <property type="match status" value="1"/>
</dbReference>
<proteinExistence type="inferred from homology"/>
<reference evidence="9" key="1">
    <citation type="journal article" date="2012" name="Nature">
        <title>A physical, genetic and functional sequence assembly of the barley genome.</title>
        <authorList>
            <consortium name="The International Barley Genome Sequencing Consortium"/>
            <person name="Mayer K.F."/>
            <person name="Waugh R."/>
            <person name="Brown J.W."/>
            <person name="Schulman A."/>
            <person name="Langridge P."/>
            <person name="Platzer M."/>
            <person name="Fincher G.B."/>
            <person name="Muehlbauer G.J."/>
            <person name="Sato K."/>
            <person name="Close T.J."/>
            <person name="Wise R.P."/>
            <person name="Stein N."/>
        </authorList>
    </citation>
    <scope>NUCLEOTIDE SEQUENCE [LARGE SCALE GENOMIC DNA]</scope>
    <source>
        <strain evidence="9">cv. Morex</strain>
    </source>
</reference>
<sequence length="196" mass="21342">MQLTALCTDPFVLSCAFRCLLLHLALRRSLNNRSSRLPPGPLGLPILGALPFVDPALHVGLAALARKHGPVMYLWMGTCGVVVASSPSAARTFLKSLDARFANRLAVASTADITYGRQNMVFTDYGPKWKLTRKLASVYLLGPRAVADWARVRRVEAGRALRDMSEAAEAGRAAVVPEVLVFPPPCHRLMRRPSIA</sequence>
<dbReference type="Gramene" id="HORVU.MOREX.r3.6HG0582330.1">
    <property type="protein sequence ID" value="HORVU.MOREX.r3.6HG0582330.1.CDS1"/>
    <property type="gene ID" value="HORVU.MOREX.r3.6HG0582330"/>
</dbReference>
<comment type="similarity">
    <text evidence="2">Belongs to the cytochrome P450 family.</text>
</comment>
<reference evidence="8" key="3">
    <citation type="submission" date="2022-01" db="UniProtKB">
        <authorList>
            <consortium name="EnsemblPlants"/>
        </authorList>
    </citation>
    <scope>IDENTIFICATION</scope>
    <source>
        <strain evidence="8">subsp. vulgare</strain>
    </source>
</reference>
<evidence type="ECO:0000313" key="8">
    <source>
        <dbReference type="EnsemblPlants" id="HORVU.MOREX.r3.6HG0582330.1.CDS1"/>
    </source>
</evidence>
<dbReference type="GO" id="GO:0016705">
    <property type="term" value="F:oxidoreductase activity, acting on paired donors, with incorporation or reduction of molecular oxygen"/>
    <property type="evidence" value="ECO:0007669"/>
    <property type="project" value="InterPro"/>
</dbReference>
<accession>A0A8I6Y1I2</accession>
<dbReference type="AlphaFoldDB" id="A0A8I6Y1I2"/>
<evidence type="ECO:0000256" key="4">
    <source>
        <dbReference type="ARBA" id="ARBA00022723"/>
    </source>
</evidence>
<evidence type="ECO:0000256" key="1">
    <source>
        <dbReference type="ARBA" id="ARBA00001971"/>
    </source>
</evidence>
<dbReference type="Proteomes" id="UP000011116">
    <property type="component" value="Chromosome 6H"/>
</dbReference>
<dbReference type="PANTHER" id="PTHR47944">
    <property type="entry name" value="CYTOCHROME P450 98A9"/>
    <property type="match status" value="1"/>
</dbReference>
<name>A0A8I6Y1I2_HORVV</name>
<dbReference type="GO" id="GO:0004497">
    <property type="term" value="F:monooxygenase activity"/>
    <property type="evidence" value="ECO:0007669"/>
    <property type="project" value="UniProtKB-KW"/>
</dbReference>
<protein>
    <submittedName>
        <fullName evidence="8">Uncharacterized protein</fullName>
    </submittedName>
</protein>
<evidence type="ECO:0000256" key="6">
    <source>
        <dbReference type="ARBA" id="ARBA00023004"/>
    </source>
</evidence>
<dbReference type="Gene3D" id="1.10.630.10">
    <property type="entry name" value="Cytochrome P450"/>
    <property type="match status" value="1"/>
</dbReference>
<dbReference type="SMR" id="A0A8I6Y1I2"/>
<evidence type="ECO:0000256" key="3">
    <source>
        <dbReference type="ARBA" id="ARBA00022617"/>
    </source>
</evidence>
<evidence type="ECO:0000256" key="2">
    <source>
        <dbReference type="ARBA" id="ARBA00010617"/>
    </source>
</evidence>
<comment type="cofactor">
    <cofactor evidence="1">
        <name>heme</name>
        <dbReference type="ChEBI" id="CHEBI:30413"/>
    </cofactor>
</comment>
<keyword evidence="4" id="KW-0479">Metal-binding</keyword>
<keyword evidence="6" id="KW-0408">Iron</keyword>
<keyword evidence="5" id="KW-0560">Oxidoreductase</keyword>
<dbReference type="Gramene" id="HORVU.MOREX.r2.6HG0482790.1">
    <property type="protein sequence ID" value="HORVU.MOREX.r2.6HG0482790.1.CDS.1"/>
    <property type="gene ID" value="HORVU.MOREX.r2.6HG0482790"/>
</dbReference>
<dbReference type="SUPFAM" id="SSF48264">
    <property type="entry name" value="Cytochrome P450"/>
    <property type="match status" value="1"/>
</dbReference>
<keyword evidence="3" id="KW-0349">Heme</keyword>
<keyword evidence="7" id="KW-0503">Monooxygenase</keyword>
<keyword evidence="9" id="KW-1185">Reference proteome</keyword>
<dbReference type="GO" id="GO:0005506">
    <property type="term" value="F:iron ion binding"/>
    <property type="evidence" value="ECO:0007669"/>
    <property type="project" value="InterPro"/>
</dbReference>
<evidence type="ECO:0000256" key="7">
    <source>
        <dbReference type="ARBA" id="ARBA00023033"/>
    </source>
</evidence>
<evidence type="ECO:0000256" key="5">
    <source>
        <dbReference type="ARBA" id="ARBA00023002"/>
    </source>
</evidence>
<dbReference type="GO" id="GO:0020037">
    <property type="term" value="F:heme binding"/>
    <property type="evidence" value="ECO:0007669"/>
    <property type="project" value="InterPro"/>
</dbReference>